<dbReference type="EMBL" id="CAATHF010000016">
    <property type="protein sequence ID" value="VNQ09382.1"/>
    <property type="molecule type" value="Genomic_DNA"/>
</dbReference>
<sequence length="298" mass="35035">MENPWIDTTSEIYNGEKIIVATADLKYIKKLLNSKKYPPVDKVDDDANEKTKKAAKEKYKLRLNVYPQHFVGDIDNAKIIILSLNPGYSTEYYDAYKNSTNKDGIKYEQTIKENLEMEQPFFHAFELANESDLGYWGNKMKCWVEDHDEKDNEKDKEKYNKKIIKSLKKITKNIALAEFFPYHSISYNDMYDKLAKGTSPNSNRKIKDYLPTQKFLFRKIKKRIDDKNDKVIIILTRSFAKWYEAIPELKNYENCFEVNNPNNPSLKPKNILKVTRISVESKINNLLNDLNKEVQTQE</sequence>
<reference evidence="5" key="1">
    <citation type="submission" date="2019-04" db="EMBL/GenBank/DDBJ databases">
        <authorList>
            <consortium name="Pathogen Informatics"/>
        </authorList>
    </citation>
    <scope>NUCLEOTIDE SEQUENCE</scope>
    <source>
        <strain evidence="5">GPSC2</strain>
    </source>
</reference>
<evidence type="ECO:0000313" key="4">
    <source>
        <dbReference type="EMBL" id="VNQ09382.1"/>
    </source>
</evidence>
<dbReference type="EMBL" id="CAATFY010000020">
    <property type="protein sequence ID" value="VNP32624.1"/>
    <property type="molecule type" value="Genomic_DNA"/>
</dbReference>
<evidence type="ECO:0000313" key="1">
    <source>
        <dbReference type="EMBL" id="VNO87881.1"/>
    </source>
</evidence>
<dbReference type="EMBL" id="CAATFB010000012">
    <property type="protein sequence ID" value="VNO87881.1"/>
    <property type="molecule type" value="Genomic_DNA"/>
</dbReference>
<name>A0A4J2D010_STREE</name>
<gene>
    <name evidence="3" type="ORF">SAMEA2627234_01946</name>
    <name evidence="4" type="ORF">SAMEA2627238_02017</name>
    <name evidence="1" type="ORF">SAMEA2658738_01995</name>
    <name evidence="2" type="ORF">SAMEA2658741_01515</name>
    <name evidence="5" type="ORF">SAMEA2814128_01969</name>
</gene>
<evidence type="ECO:0000313" key="5">
    <source>
        <dbReference type="EMBL" id="VNQ48950.1"/>
    </source>
</evidence>
<dbReference type="AlphaFoldDB" id="A0A4J2D010"/>
<evidence type="ECO:0000313" key="3">
    <source>
        <dbReference type="EMBL" id="VNP32624.1"/>
    </source>
</evidence>
<organism evidence="5">
    <name type="scientific">Streptococcus pneumoniae</name>
    <dbReference type="NCBI Taxonomy" id="1313"/>
    <lineage>
        <taxon>Bacteria</taxon>
        <taxon>Bacillati</taxon>
        <taxon>Bacillota</taxon>
        <taxon>Bacilli</taxon>
        <taxon>Lactobacillales</taxon>
        <taxon>Streptococcaceae</taxon>
        <taxon>Streptococcus</taxon>
    </lineage>
</organism>
<dbReference type="GeneID" id="45653551"/>
<protein>
    <submittedName>
        <fullName evidence="5">Uncharacterized protein</fullName>
    </submittedName>
</protein>
<proteinExistence type="predicted"/>
<dbReference type="RefSeq" id="WP_000431196.1">
    <property type="nucleotide sequence ID" value="NZ_BAWV01000031.1"/>
</dbReference>
<dbReference type="EMBL" id="CAATGC010000005">
    <property type="protein sequence ID" value="VNP28915.1"/>
    <property type="molecule type" value="Genomic_DNA"/>
</dbReference>
<dbReference type="EMBL" id="CAATIC010000013">
    <property type="protein sequence ID" value="VNQ48950.1"/>
    <property type="molecule type" value="Genomic_DNA"/>
</dbReference>
<evidence type="ECO:0000313" key="2">
    <source>
        <dbReference type="EMBL" id="VNP28915.1"/>
    </source>
</evidence>
<accession>A0A4J2D010</accession>